<keyword evidence="1" id="KW-1133">Transmembrane helix</keyword>
<gene>
    <name evidence="2" type="ORF">SAMN04488570_1669</name>
</gene>
<name>A0A1H1RF16_9ACTN</name>
<feature type="transmembrane region" description="Helical" evidence="1">
    <location>
        <begin position="69"/>
        <end position="92"/>
    </location>
</feature>
<keyword evidence="1" id="KW-0472">Membrane</keyword>
<evidence type="ECO:0008006" key="4">
    <source>
        <dbReference type="Google" id="ProtNLM"/>
    </source>
</evidence>
<organism evidence="2 3">
    <name type="scientific">Nocardioides scoriae</name>
    <dbReference type="NCBI Taxonomy" id="642780"/>
    <lineage>
        <taxon>Bacteria</taxon>
        <taxon>Bacillati</taxon>
        <taxon>Actinomycetota</taxon>
        <taxon>Actinomycetes</taxon>
        <taxon>Propionibacteriales</taxon>
        <taxon>Nocardioidaceae</taxon>
        <taxon>Nocardioides</taxon>
    </lineage>
</organism>
<proteinExistence type="predicted"/>
<evidence type="ECO:0000313" key="3">
    <source>
        <dbReference type="Proteomes" id="UP000198859"/>
    </source>
</evidence>
<evidence type="ECO:0000256" key="1">
    <source>
        <dbReference type="SAM" id="Phobius"/>
    </source>
</evidence>
<dbReference type="Proteomes" id="UP000198859">
    <property type="component" value="Chromosome I"/>
</dbReference>
<keyword evidence="3" id="KW-1185">Reference proteome</keyword>
<protein>
    <recommendedName>
        <fullName evidence="4">DUF3017 domain-containing protein</fullName>
    </recommendedName>
</protein>
<dbReference type="EMBL" id="LT629757">
    <property type="protein sequence ID" value="SDS34280.1"/>
    <property type="molecule type" value="Genomic_DNA"/>
</dbReference>
<sequence>MEREPRRVPSTLGGLVYLVVVGVSAVGMLLVAFGPWRRGVSLIGFALLAAAAMRAVLSEHEAGMLRVRRYRWIDVGMLAGVGVALVVLSSVIPDQPG</sequence>
<keyword evidence="1" id="KW-0812">Transmembrane</keyword>
<feature type="transmembrane region" description="Helical" evidence="1">
    <location>
        <begin position="39"/>
        <end position="57"/>
    </location>
</feature>
<dbReference type="Pfam" id="PF11222">
    <property type="entry name" value="DUF3017"/>
    <property type="match status" value="1"/>
</dbReference>
<feature type="transmembrane region" description="Helical" evidence="1">
    <location>
        <begin position="12"/>
        <end position="33"/>
    </location>
</feature>
<evidence type="ECO:0000313" key="2">
    <source>
        <dbReference type="EMBL" id="SDS34280.1"/>
    </source>
</evidence>
<dbReference type="InterPro" id="IPR021385">
    <property type="entry name" value="DUF3017"/>
</dbReference>
<reference evidence="3" key="1">
    <citation type="submission" date="2016-10" db="EMBL/GenBank/DDBJ databases">
        <authorList>
            <person name="Varghese N."/>
            <person name="Submissions S."/>
        </authorList>
    </citation>
    <scope>NUCLEOTIDE SEQUENCE [LARGE SCALE GENOMIC DNA]</scope>
    <source>
        <strain evidence="3">DSM 22127</strain>
    </source>
</reference>
<dbReference type="STRING" id="642780.SAMN04488570_1669"/>
<accession>A0A1H1RF16</accession>
<dbReference type="AlphaFoldDB" id="A0A1H1RF16"/>